<comment type="caution">
    <text evidence="1">The sequence shown here is derived from an EMBL/GenBank/DDBJ whole genome shotgun (WGS) entry which is preliminary data.</text>
</comment>
<sequence length="87" mass="9137">MSHVNIHGNRTSIHYPAPGCHSIALGCLYTIVAAAARRLCSGRASGRRGGALIQFGSVDPGTNLVNLVHNGYPTFIGTAAPNIGRRR</sequence>
<reference evidence="1 2" key="1">
    <citation type="journal article" date="2019" name="Sci. Rep.">
        <title>A high-quality genome of Eragrostis curvula grass provides insights into Poaceae evolution and supports new strategies to enhance forage quality.</title>
        <authorList>
            <person name="Carballo J."/>
            <person name="Santos B.A.C.M."/>
            <person name="Zappacosta D."/>
            <person name="Garbus I."/>
            <person name="Selva J.P."/>
            <person name="Gallo C.A."/>
            <person name="Diaz A."/>
            <person name="Albertini E."/>
            <person name="Caccamo M."/>
            <person name="Echenique V."/>
        </authorList>
    </citation>
    <scope>NUCLEOTIDE SEQUENCE [LARGE SCALE GENOMIC DNA]</scope>
    <source>
        <strain evidence="2">cv. Victoria</strain>
        <tissue evidence="1">Leaf</tissue>
    </source>
</reference>
<evidence type="ECO:0000313" key="1">
    <source>
        <dbReference type="EMBL" id="TVU27740.1"/>
    </source>
</evidence>
<name>A0A5J9UXG7_9POAL</name>
<dbReference type="Proteomes" id="UP000324897">
    <property type="component" value="Chromosome 1"/>
</dbReference>
<protein>
    <submittedName>
        <fullName evidence="1">Uncharacterized protein</fullName>
    </submittedName>
</protein>
<keyword evidence="2" id="KW-1185">Reference proteome</keyword>
<dbReference type="EMBL" id="RWGY01000011">
    <property type="protein sequence ID" value="TVU27740.1"/>
    <property type="molecule type" value="Genomic_DNA"/>
</dbReference>
<proteinExistence type="predicted"/>
<dbReference type="AlphaFoldDB" id="A0A5J9UXG7"/>
<dbReference type="Gramene" id="TVU27740">
    <property type="protein sequence ID" value="TVU27740"/>
    <property type="gene ID" value="EJB05_19238"/>
</dbReference>
<accession>A0A5J9UXG7</accession>
<evidence type="ECO:0000313" key="2">
    <source>
        <dbReference type="Proteomes" id="UP000324897"/>
    </source>
</evidence>
<gene>
    <name evidence="1" type="ORF">EJB05_19238</name>
</gene>
<organism evidence="1 2">
    <name type="scientific">Eragrostis curvula</name>
    <name type="common">weeping love grass</name>
    <dbReference type="NCBI Taxonomy" id="38414"/>
    <lineage>
        <taxon>Eukaryota</taxon>
        <taxon>Viridiplantae</taxon>
        <taxon>Streptophyta</taxon>
        <taxon>Embryophyta</taxon>
        <taxon>Tracheophyta</taxon>
        <taxon>Spermatophyta</taxon>
        <taxon>Magnoliopsida</taxon>
        <taxon>Liliopsida</taxon>
        <taxon>Poales</taxon>
        <taxon>Poaceae</taxon>
        <taxon>PACMAD clade</taxon>
        <taxon>Chloridoideae</taxon>
        <taxon>Eragrostideae</taxon>
        <taxon>Eragrostidinae</taxon>
        <taxon>Eragrostis</taxon>
    </lineage>
</organism>